<gene>
    <name evidence="2" type="ORF">GCM10010991_31640</name>
</gene>
<organism evidence="2 3">
    <name type="scientific">Gemmobacter aquaticus</name>
    <dbReference type="NCBI Taxonomy" id="490185"/>
    <lineage>
        <taxon>Bacteria</taxon>
        <taxon>Pseudomonadati</taxon>
        <taxon>Pseudomonadota</taxon>
        <taxon>Alphaproteobacteria</taxon>
        <taxon>Rhodobacterales</taxon>
        <taxon>Paracoccaceae</taxon>
        <taxon>Gemmobacter</taxon>
    </lineage>
</organism>
<protein>
    <recommendedName>
        <fullName evidence="1">DUF6484 domain-containing protein</fullName>
    </recommendedName>
</protein>
<comment type="caution">
    <text evidence="2">The sequence shown here is derived from an EMBL/GenBank/DDBJ whole genome shotgun (WGS) entry which is preliminary data.</text>
</comment>
<dbReference type="RefSeq" id="WP_146288013.1">
    <property type="nucleotide sequence ID" value="NZ_BMLP01000008.1"/>
</dbReference>
<accession>A0A918DDL4</accession>
<dbReference type="AlphaFoldDB" id="A0A918DDL4"/>
<dbReference type="InterPro" id="IPR045506">
    <property type="entry name" value="DUF6484"/>
</dbReference>
<keyword evidence="3" id="KW-1185">Reference proteome</keyword>
<sequence length="135" mass="13775">MDDGFPRLLAQAMSATLVGFDAEGQPLVSRAGGPVEPAASLIPVSPAMTGREVAVLPFGGTGARLLLIGLLQPPAVMVEADGATQVINARDALTLRCGKASITLTAEGRVTIRGTDILTRAEGANRVQGASVQLN</sequence>
<dbReference type="EMBL" id="BMLP01000008">
    <property type="protein sequence ID" value="GGO36906.1"/>
    <property type="molecule type" value="Genomic_DNA"/>
</dbReference>
<proteinExistence type="predicted"/>
<dbReference type="OrthoDB" id="3078443at2"/>
<evidence type="ECO:0000313" key="2">
    <source>
        <dbReference type="EMBL" id="GGO36906.1"/>
    </source>
</evidence>
<name>A0A918DDL4_9RHOB</name>
<dbReference type="Pfam" id="PF20093">
    <property type="entry name" value="DUF6484"/>
    <property type="match status" value="1"/>
</dbReference>
<feature type="domain" description="DUF6484" evidence="1">
    <location>
        <begin position="15"/>
        <end position="71"/>
    </location>
</feature>
<reference evidence="2 3" key="1">
    <citation type="journal article" date="2014" name="Int. J. Syst. Evol. Microbiol.">
        <title>Complete genome sequence of Corynebacterium casei LMG S-19264T (=DSM 44701T), isolated from a smear-ripened cheese.</title>
        <authorList>
            <consortium name="US DOE Joint Genome Institute (JGI-PGF)"/>
            <person name="Walter F."/>
            <person name="Albersmeier A."/>
            <person name="Kalinowski J."/>
            <person name="Ruckert C."/>
        </authorList>
    </citation>
    <scope>NUCLEOTIDE SEQUENCE [LARGE SCALE GENOMIC DNA]</scope>
    <source>
        <strain evidence="2 3">CGMCC 1.7029</strain>
    </source>
</reference>
<evidence type="ECO:0000313" key="3">
    <source>
        <dbReference type="Proteomes" id="UP000598196"/>
    </source>
</evidence>
<dbReference type="Proteomes" id="UP000598196">
    <property type="component" value="Unassembled WGS sequence"/>
</dbReference>
<evidence type="ECO:0000259" key="1">
    <source>
        <dbReference type="Pfam" id="PF20093"/>
    </source>
</evidence>